<organism evidence="9 10">
    <name type="scientific">Candidozyma pseudohaemuli</name>
    <dbReference type="NCBI Taxonomy" id="418784"/>
    <lineage>
        <taxon>Eukaryota</taxon>
        <taxon>Fungi</taxon>
        <taxon>Dikarya</taxon>
        <taxon>Ascomycota</taxon>
        <taxon>Saccharomycotina</taxon>
        <taxon>Pichiomycetes</taxon>
        <taxon>Metschnikowiaceae</taxon>
        <taxon>Candidozyma</taxon>
    </lineage>
</organism>
<proteinExistence type="predicted"/>
<evidence type="ECO:0000256" key="2">
    <source>
        <dbReference type="ARBA" id="ARBA00022741"/>
    </source>
</evidence>
<dbReference type="PANTHER" id="PTHR24346">
    <property type="entry name" value="MAP/MICROTUBULE AFFINITY-REGULATING KINASE"/>
    <property type="match status" value="1"/>
</dbReference>
<dbReference type="GO" id="GO:0004674">
    <property type="term" value="F:protein serine/threonine kinase activity"/>
    <property type="evidence" value="ECO:0007669"/>
    <property type="project" value="UniProtKB-EC"/>
</dbReference>
<accession>A0A2P7YHT2</accession>
<evidence type="ECO:0000259" key="8">
    <source>
        <dbReference type="PROSITE" id="PS50011"/>
    </source>
</evidence>
<protein>
    <recommendedName>
        <fullName evidence="1">non-specific serine/threonine protein kinase</fullName>
        <ecNumber evidence="1">2.7.11.1</ecNumber>
    </recommendedName>
</protein>
<feature type="compositionally biased region" description="Polar residues" evidence="7">
    <location>
        <begin position="740"/>
        <end position="761"/>
    </location>
</feature>
<dbReference type="InterPro" id="IPR011009">
    <property type="entry name" value="Kinase-like_dom_sf"/>
</dbReference>
<dbReference type="PROSITE" id="PS00108">
    <property type="entry name" value="PROTEIN_KINASE_ST"/>
    <property type="match status" value="1"/>
</dbReference>
<keyword evidence="10" id="KW-1185">Reference proteome</keyword>
<gene>
    <name evidence="9" type="ORF">C7M61_004556</name>
</gene>
<dbReference type="STRING" id="418784.A0A2P7YHT2"/>
<comment type="caution">
    <text evidence="9">The sequence shown here is derived from an EMBL/GenBank/DDBJ whole genome shotgun (WGS) entry which is preliminary data.</text>
</comment>
<dbReference type="AlphaFoldDB" id="A0A2P7YHT2"/>
<dbReference type="GO" id="GO:0005737">
    <property type="term" value="C:cytoplasm"/>
    <property type="evidence" value="ECO:0007669"/>
    <property type="project" value="TreeGrafter"/>
</dbReference>
<dbReference type="FunFam" id="1.10.510.10:FF:000571">
    <property type="entry name" value="Maternal embryonic leucine zipper kinase"/>
    <property type="match status" value="1"/>
</dbReference>
<dbReference type="VEuPathDB" id="FungiDB:C7M61_004556"/>
<evidence type="ECO:0000256" key="3">
    <source>
        <dbReference type="ARBA" id="ARBA00022840"/>
    </source>
</evidence>
<feature type="compositionally biased region" description="Polar residues" evidence="7">
    <location>
        <begin position="721"/>
        <end position="732"/>
    </location>
</feature>
<feature type="compositionally biased region" description="Polar residues" evidence="7">
    <location>
        <begin position="590"/>
        <end position="600"/>
    </location>
</feature>
<feature type="compositionally biased region" description="Polar residues" evidence="7">
    <location>
        <begin position="425"/>
        <end position="435"/>
    </location>
</feature>
<evidence type="ECO:0000313" key="9">
    <source>
        <dbReference type="EMBL" id="PSK35519.1"/>
    </source>
</evidence>
<feature type="compositionally biased region" description="Polar residues" evidence="7">
    <location>
        <begin position="462"/>
        <end position="483"/>
    </location>
</feature>
<evidence type="ECO:0000256" key="6">
    <source>
        <dbReference type="PROSITE-ProRule" id="PRU10141"/>
    </source>
</evidence>
<feature type="region of interest" description="Disordered" evidence="7">
    <location>
        <begin position="869"/>
        <end position="899"/>
    </location>
</feature>
<dbReference type="Gene3D" id="1.10.510.10">
    <property type="entry name" value="Transferase(Phosphotransferase) domain 1"/>
    <property type="match status" value="1"/>
</dbReference>
<feature type="compositionally biased region" description="Polar residues" evidence="7">
    <location>
        <begin position="664"/>
        <end position="678"/>
    </location>
</feature>
<sequence>MSALPSRAHENNNTAQLAAQFNEFYLSITLPEVSQIGNYKIVEEIGEGAFGKVYLARHVLLNVNVVLKCGLLDDPNIVREIYYHQQLKNKNIVKLYEVIKTELHIWMALEYCEGGELFYYIYENRRLDIEVCRNLFYQIATGIKYVHSLNLAHRDLKLENILLADKRKLIVKLTDFGFVREFNPYKRLLLSTVCGTTAYMAPEMLKTEKYSGFAVDIWSMGVILYAMVYGELPFDDDDEMQIKLKIVNDDPIVRTENVDPCVVELIRKMLNKDPAARPSISEILNSSFIIDLTNEHLERRNSSFNDAESIISINQHYRQNKVPFQTKIERELLKRLEKLNIDTDLLQALVLQGHTNTLTAFYELGLTREFKKKRYKHKRRRYYEAKRQIKKSRKRVRSALSLPDQNSGTQPLEKIISTLSINSNRVNPDQASVSRRSTEEYRKLNPRASYNKRLSRRPLDALTSQIPQTPVSVGNDSSFQTTGRIHRQVSFTPDDRRSTFSYQASNDQQMGKGKKILNKLQFWKKGQKDKDDGSNLTPSADQSDGDPGILELNIPNKHVPDGTQAMPRTSNSPPRTVEKDGTGVDPLATTEDNGTYQPDNEIQLQGPAEIQMLHELGHHRQASSQTSHTNNTGSSLGEAADRTTNSLNHDSILSSGRRQRPESMVSQISQFSQLSQPYPMSESELEMMEGTDMDEDYYDDDGIYDLSINNSQQDLLHGKLHSSSMTPSTSTNLKKKRPSTSRMASDTLIMTTSTQATGQQGRSKKHSLSQVSSNSSDDSELRTKFTENSYFADRPLLPRLKQTFFRNGAHPSLRGPRQTFKLPPSPGVHTPAPVTPIPHNGMGRSPSPPIFKKFNTMSGVVKPVKNILDPKKSDNAQNKWLANGDQSIGDQRWRHDTGAPSRIYERQAIITEEDEEEDGT</sequence>
<dbReference type="OrthoDB" id="942095at2759"/>
<feature type="compositionally biased region" description="Polar residues" evidence="7">
    <location>
        <begin position="622"/>
        <end position="635"/>
    </location>
</feature>
<dbReference type="InterPro" id="IPR008271">
    <property type="entry name" value="Ser/Thr_kinase_AS"/>
</dbReference>
<name>A0A2P7YHT2_9ASCO</name>
<feature type="binding site" evidence="6">
    <location>
        <position position="68"/>
    </location>
    <ligand>
        <name>ATP</name>
        <dbReference type="ChEBI" id="CHEBI:30616"/>
    </ligand>
</feature>
<comment type="catalytic activity">
    <reaction evidence="5">
        <text>L-seryl-[protein] + ATP = O-phospho-L-seryl-[protein] + ADP + H(+)</text>
        <dbReference type="Rhea" id="RHEA:17989"/>
        <dbReference type="Rhea" id="RHEA-COMP:9863"/>
        <dbReference type="Rhea" id="RHEA-COMP:11604"/>
        <dbReference type="ChEBI" id="CHEBI:15378"/>
        <dbReference type="ChEBI" id="CHEBI:29999"/>
        <dbReference type="ChEBI" id="CHEBI:30616"/>
        <dbReference type="ChEBI" id="CHEBI:83421"/>
        <dbReference type="ChEBI" id="CHEBI:456216"/>
        <dbReference type="EC" id="2.7.11.1"/>
    </reaction>
</comment>
<dbReference type="SUPFAM" id="SSF56112">
    <property type="entry name" value="Protein kinase-like (PK-like)"/>
    <property type="match status" value="1"/>
</dbReference>
<feature type="region of interest" description="Disordered" evidence="7">
    <location>
        <begin position="720"/>
        <end position="781"/>
    </location>
</feature>
<comment type="catalytic activity">
    <reaction evidence="4">
        <text>L-threonyl-[protein] + ATP = O-phospho-L-threonyl-[protein] + ADP + H(+)</text>
        <dbReference type="Rhea" id="RHEA:46608"/>
        <dbReference type="Rhea" id="RHEA-COMP:11060"/>
        <dbReference type="Rhea" id="RHEA-COMP:11605"/>
        <dbReference type="ChEBI" id="CHEBI:15378"/>
        <dbReference type="ChEBI" id="CHEBI:30013"/>
        <dbReference type="ChEBI" id="CHEBI:30616"/>
        <dbReference type="ChEBI" id="CHEBI:61977"/>
        <dbReference type="ChEBI" id="CHEBI:456216"/>
        <dbReference type="EC" id="2.7.11.1"/>
    </reaction>
</comment>
<feature type="domain" description="Protein kinase" evidence="8">
    <location>
        <begin position="39"/>
        <end position="289"/>
    </location>
</feature>
<dbReference type="Pfam" id="PF00069">
    <property type="entry name" value="Pkinase"/>
    <property type="match status" value="1"/>
</dbReference>
<dbReference type="GO" id="GO:0030447">
    <property type="term" value="P:filamentous growth"/>
    <property type="evidence" value="ECO:0007669"/>
    <property type="project" value="UniProtKB-ARBA"/>
</dbReference>
<dbReference type="InterPro" id="IPR017441">
    <property type="entry name" value="Protein_kinase_ATP_BS"/>
</dbReference>
<evidence type="ECO:0000313" key="10">
    <source>
        <dbReference type="Proteomes" id="UP000241107"/>
    </source>
</evidence>
<evidence type="ECO:0000256" key="5">
    <source>
        <dbReference type="ARBA" id="ARBA00048679"/>
    </source>
</evidence>
<feature type="region of interest" description="Disordered" evidence="7">
    <location>
        <begin position="619"/>
        <end position="680"/>
    </location>
</feature>
<reference evidence="9 10" key="1">
    <citation type="submission" date="2018-03" db="EMBL/GenBank/DDBJ databases">
        <title>Candida pseudohaemulonii genome assembly and annotation.</title>
        <authorList>
            <person name="Munoz J.F."/>
            <person name="Gade L.G."/>
            <person name="Chow N.A."/>
            <person name="Litvintseva A.P."/>
            <person name="Loparev V.N."/>
            <person name="Cuomo C.A."/>
        </authorList>
    </citation>
    <scope>NUCLEOTIDE SEQUENCE [LARGE SCALE GENOMIC DNA]</scope>
    <source>
        <strain evidence="9 10">B12108</strain>
    </source>
</reference>
<dbReference type="EMBL" id="PYFQ01000015">
    <property type="protein sequence ID" value="PSK35519.1"/>
    <property type="molecule type" value="Genomic_DNA"/>
</dbReference>
<dbReference type="PROSITE" id="PS00107">
    <property type="entry name" value="PROTEIN_KINASE_ATP"/>
    <property type="match status" value="1"/>
</dbReference>
<feature type="compositionally biased region" description="Polar residues" evidence="7">
    <location>
        <begin position="642"/>
        <end position="656"/>
    </location>
</feature>
<dbReference type="PANTHER" id="PTHR24346:SF110">
    <property type="entry name" value="NON-SPECIFIC SERINE_THREONINE PROTEIN KINASE"/>
    <property type="match status" value="1"/>
</dbReference>
<evidence type="ECO:0000256" key="1">
    <source>
        <dbReference type="ARBA" id="ARBA00012513"/>
    </source>
</evidence>
<dbReference type="CDD" id="cd14003">
    <property type="entry name" value="STKc_AMPK-like"/>
    <property type="match status" value="1"/>
</dbReference>
<dbReference type="SMART" id="SM00220">
    <property type="entry name" value="S_TKc"/>
    <property type="match status" value="1"/>
</dbReference>
<feature type="compositionally biased region" description="Polar residues" evidence="7">
    <location>
        <begin position="875"/>
        <end position="889"/>
    </location>
</feature>
<evidence type="ECO:0000256" key="4">
    <source>
        <dbReference type="ARBA" id="ARBA00047899"/>
    </source>
</evidence>
<dbReference type="InterPro" id="IPR000719">
    <property type="entry name" value="Prot_kinase_dom"/>
</dbReference>
<dbReference type="RefSeq" id="XP_024712024.1">
    <property type="nucleotide sequence ID" value="XM_024859875.1"/>
</dbReference>
<keyword evidence="2 6" id="KW-0547">Nucleotide-binding</keyword>
<feature type="compositionally biased region" description="Polar residues" evidence="7">
    <location>
        <begin position="499"/>
        <end position="509"/>
    </location>
</feature>
<feature type="region of interest" description="Disordered" evidence="7">
    <location>
        <begin position="425"/>
        <end position="513"/>
    </location>
</feature>
<feature type="region of interest" description="Disordered" evidence="7">
    <location>
        <begin position="525"/>
        <end position="600"/>
    </location>
</feature>
<dbReference type="GeneID" id="36567943"/>
<dbReference type="GO" id="GO:0005524">
    <property type="term" value="F:ATP binding"/>
    <property type="evidence" value="ECO:0007669"/>
    <property type="project" value="UniProtKB-UniRule"/>
</dbReference>
<keyword evidence="3 6" id="KW-0067">ATP-binding</keyword>
<dbReference type="GO" id="GO:0035556">
    <property type="term" value="P:intracellular signal transduction"/>
    <property type="evidence" value="ECO:0007669"/>
    <property type="project" value="TreeGrafter"/>
</dbReference>
<dbReference type="Proteomes" id="UP000241107">
    <property type="component" value="Unassembled WGS sequence"/>
</dbReference>
<dbReference type="PROSITE" id="PS50011">
    <property type="entry name" value="PROTEIN_KINASE_DOM"/>
    <property type="match status" value="1"/>
</dbReference>
<evidence type="ECO:0000256" key="7">
    <source>
        <dbReference type="SAM" id="MobiDB-lite"/>
    </source>
</evidence>
<dbReference type="EC" id="2.7.11.1" evidence="1"/>